<evidence type="ECO:0000256" key="7">
    <source>
        <dbReference type="ARBA" id="ARBA00023295"/>
    </source>
</evidence>
<dbReference type="Pfam" id="PF00728">
    <property type="entry name" value="Glyco_hydro_20"/>
    <property type="match status" value="1"/>
</dbReference>
<dbReference type="OrthoDB" id="428480at2759"/>
<evidence type="ECO:0000313" key="12">
    <source>
        <dbReference type="EMBL" id="KAI5071643.1"/>
    </source>
</evidence>
<dbReference type="Pfam" id="PF14845">
    <property type="entry name" value="Glycohydro_20b2"/>
    <property type="match status" value="1"/>
</dbReference>
<evidence type="ECO:0000256" key="1">
    <source>
        <dbReference type="ARBA" id="ARBA00001231"/>
    </source>
</evidence>
<dbReference type="EC" id="3.2.1.52" evidence="3"/>
<dbReference type="PANTHER" id="PTHR22600:SF40">
    <property type="entry name" value="BETA-HEXOSAMINIDASE 1"/>
    <property type="match status" value="1"/>
</dbReference>
<dbReference type="Proteomes" id="UP000886520">
    <property type="component" value="Chromosome 13"/>
</dbReference>
<keyword evidence="13" id="KW-1185">Reference proteome</keyword>
<dbReference type="Gene3D" id="3.20.20.80">
    <property type="entry name" value="Glycosidases"/>
    <property type="match status" value="1"/>
</dbReference>
<dbReference type="InterPro" id="IPR029018">
    <property type="entry name" value="Hex-like_dom2"/>
</dbReference>
<accession>A0A9D4UQM4</accession>
<dbReference type="SUPFAM" id="SSF55545">
    <property type="entry name" value="beta-N-acetylhexosaminidase-like domain"/>
    <property type="match status" value="1"/>
</dbReference>
<dbReference type="GO" id="GO:0030203">
    <property type="term" value="P:glycosaminoglycan metabolic process"/>
    <property type="evidence" value="ECO:0007669"/>
    <property type="project" value="TreeGrafter"/>
</dbReference>
<comment type="catalytic activity">
    <reaction evidence="1">
        <text>Hydrolysis of terminal non-reducing N-acetyl-D-hexosamine residues in N-acetyl-beta-D-hexosaminides.</text>
        <dbReference type="EC" id="3.2.1.52"/>
    </reaction>
</comment>
<evidence type="ECO:0000256" key="6">
    <source>
        <dbReference type="ARBA" id="ARBA00023180"/>
    </source>
</evidence>
<dbReference type="EMBL" id="JABFUD020000013">
    <property type="protein sequence ID" value="KAI5071643.1"/>
    <property type="molecule type" value="Genomic_DNA"/>
</dbReference>
<dbReference type="GO" id="GO:0005975">
    <property type="term" value="P:carbohydrate metabolic process"/>
    <property type="evidence" value="ECO:0007669"/>
    <property type="project" value="InterPro"/>
</dbReference>
<keyword evidence="6" id="KW-0325">Glycoprotein</keyword>
<evidence type="ECO:0000256" key="5">
    <source>
        <dbReference type="ARBA" id="ARBA00022801"/>
    </source>
</evidence>
<comment type="similarity">
    <text evidence="2">Belongs to the glycosyl hydrolase 20 family.</text>
</comment>
<reference evidence="12" key="1">
    <citation type="submission" date="2021-01" db="EMBL/GenBank/DDBJ databases">
        <title>Adiantum capillus-veneris genome.</title>
        <authorList>
            <person name="Fang Y."/>
            <person name="Liao Q."/>
        </authorList>
    </citation>
    <scope>NUCLEOTIDE SEQUENCE</scope>
    <source>
        <strain evidence="12">H3</strain>
        <tissue evidence="12">Leaf</tissue>
    </source>
</reference>
<dbReference type="InterPro" id="IPR025705">
    <property type="entry name" value="Beta_hexosaminidase_sua/sub"/>
</dbReference>
<evidence type="ECO:0000256" key="3">
    <source>
        <dbReference type="ARBA" id="ARBA00012663"/>
    </source>
</evidence>
<name>A0A9D4UQM4_ADICA</name>
<protein>
    <recommendedName>
        <fullName evidence="3">beta-N-acetylhexosaminidase</fullName>
        <ecNumber evidence="3">3.2.1.52</ecNumber>
    </recommendedName>
</protein>
<dbReference type="PRINTS" id="PR00738">
    <property type="entry name" value="GLHYDRLASE20"/>
</dbReference>
<evidence type="ECO:0000256" key="8">
    <source>
        <dbReference type="PIRSR" id="PIRSR625705-1"/>
    </source>
</evidence>
<evidence type="ECO:0000256" key="9">
    <source>
        <dbReference type="SAM" id="MobiDB-lite"/>
    </source>
</evidence>
<feature type="domain" description="Glycoside hydrolase family 20 catalytic" evidence="10">
    <location>
        <begin position="362"/>
        <end position="666"/>
    </location>
</feature>
<dbReference type="SUPFAM" id="SSF51445">
    <property type="entry name" value="(Trans)glycosidases"/>
    <property type="match status" value="1"/>
</dbReference>
<feature type="active site" description="Proton donor" evidence="8">
    <location>
        <position position="509"/>
    </location>
</feature>
<organism evidence="12 13">
    <name type="scientific">Adiantum capillus-veneris</name>
    <name type="common">Maidenhair fern</name>
    <dbReference type="NCBI Taxonomy" id="13818"/>
    <lineage>
        <taxon>Eukaryota</taxon>
        <taxon>Viridiplantae</taxon>
        <taxon>Streptophyta</taxon>
        <taxon>Embryophyta</taxon>
        <taxon>Tracheophyta</taxon>
        <taxon>Polypodiopsida</taxon>
        <taxon>Polypodiidae</taxon>
        <taxon>Polypodiales</taxon>
        <taxon>Pteridineae</taxon>
        <taxon>Pteridaceae</taxon>
        <taxon>Vittarioideae</taxon>
        <taxon>Adiantum</taxon>
    </lineage>
</organism>
<dbReference type="InterPro" id="IPR029019">
    <property type="entry name" value="HEX_eukaryotic_N"/>
</dbReference>
<dbReference type="CDD" id="cd06562">
    <property type="entry name" value="GH20_HexA_HexB-like"/>
    <property type="match status" value="1"/>
</dbReference>
<keyword evidence="7" id="KW-0326">Glycosidase</keyword>
<proteinExistence type="inferred from homology"/>
<keyword evidence="4" id="KW-0732">Signal</keyword>
<gene>
    <name evidence="12" type="ORF">GOP47_0013894</name>
</gene>
<dbReference type="Gene3D" id="3.30.379.10">
    <property type="entry name" value="Chitobiase/beta-hexosaminidase domain 2-like"/>
    <property type="match status" value="1"/>
</dbReference>
<feature type="domain" description="Beta-hexosaminidase eukaryotic type N-terminal" evidence="11">
    <location>
        <begin position="218"/>
        <end position="337"/>
    </location>
</feature>
<comment type="caution">
    <text evidence="12">The sequence shown here is derived from an EMBL/GenBank/DDBJ whole genome shotgun (WGS) entry which is preliminary data.</text>
</comment>
<dbReference type="GO" id="GO:0004563">
    <property type="term" value="F:beta-N-acetylhexosaminidase activity"/>
    <property type="evidence" value="ECO:0007669"/>
    <property type="project" value="UniProtKB-EC"/>
</dbReference>
<sequence>MQVHREAFVDYTNSLILTSNQYIESMKAKTAKKDELAKAKEDKKLEKEKKKQQTQADRDAVGQRFQEGLGRFNNNSLSSNYGQSYGKLALPKVYIYDHCMWTNHIMLLHDDIDWRRLDNQDSNNNFCANHHTSYKWKRLCCFTTRWGRKTITTHETRWGRTWVWVWARVGMKPQNFFKKQRATTDYIAMKMEQKYCAPRRRNKSSSALQFTWMKVSRGNVSMSVSPHLEISMFVAGLMESQSSFIIADAFNRYQKIIFLHSNSRFDFRDPTELLLSGEELYLEKLLVNVSSDDDTLDFDTDESYHLYIPSDLSVEQAYLQANTVYGAIRGLETFSQLCVFNFTSRMVEIQNTPYDIVDSPRFKYRGILIDTSRHYQPIDAIKQVIDSMAYAKFNVLHWHIVDEESFPIEIPSLPELWSGAYTPAERYTFADAREIVGYAKARGIKVMAEIDVPGHAESWGYGYPELWPSSSCREPLDVSNNFTFEVIDRILSDFREVFPFGFFHLGGDEVNTDCWNNTAQIKQWLEEQDLTPHEAYVYFVLRAQQLALSHGWEPVNWEETFNEFADMLDPRTIVHNWLGPRVAPKVVAKGFRCIVSNQDVWYLDHLNVPWHSFYANEPLAGITNSSEQELVLGGEVCMWGETVDASDLLQTIWPRAAAAAERLWSPIGYTSNNLDEVEGRLEHFRCLLNQRNIPAAPVTNPLARRAPTGTGSCYSQ</sequence>
<keyword evidence="5" id="KW-0378">Hydrolase</keyword>
<feature type="region of interest" description="Disordered" evidence="9">
    <location>
        <begin position="37"/>
        <end position="60"/>
    </location>
</feature>
<dbReference type="GO" id="GO:0016020">
    <property type="term" value="C:membrane"/>
    <property type="evidence" value="ECO:0007669"/>
    <property type="project" value="TreeGrafter"/>
</dbReference>
<dbReference type="InterPro" id="IPR015883">
    <property type="entry name" value="Glyco_hydro_20_cat"/>
</dbReference>
<dbReference type="PANTHER" id="PTHR22600">
    <property type="entry name" value="BETA-HEXOSAMINIDASE"/>
    <property type="match status" value="1"/>
</dbReference>
<evidence type="ECO:0000313" key="13">
    <source>
        <dbReference type="Proteomes" id="UP000886520"/>
    </source>
</evidence>
<dbReference type="FunFam" id="3.20.20.80:FF:000063">
    <property type="entry name" value="Beta-hexosaminidase"/>
    <property type="match status" value="1"/>
</dbReference>
<evidence type="ECO:0000259" key="10">
    <source>
        <dbReference type="Pfam" id="PF00728"/>
    </source>
</evidence>
<evidence type="ECO:0000259" key="11">
    <source>
        <dbReference type="Pfam" id="PF14845"/>
    </source>
</evidence>
<evidence type="ECO:0000256" key="2">
    <source>
        <dbReference type="ARBA" id="ARBA00006285"/>
    </source>
</evidence>
<dbReference type="InterPro" id="IPR017853">
    <property type="entry name" value="GH"/>
</dbReference>
<dbReference type="AlphaFoldDB" id="A0A9D4UQM4"/>
<evidence type="ECO:0000256" key="4">
    <source>
        <dbReference type="ARBA" id="ARBA00022729"/>
    </source>
</evidence>